<dbReference type="OrthoDB" id="9811555at2"/>
<accession>A0A0P1P2Y1</accession>
<gene>
    <name evidence="2" type="ORF">JGI4_01961</name>
    <name evidence="1" type="ORF">JGI8_00014</name>
</gene>
<accession>A0A0P1LIP6</accession>
<dbReference type="Proteomes" id="UP000182200">
    <property type="component" value="Unassembled WGS sequence"/>
</dbReference>
<dbReference type="EMBL" id="FAOP01000008">
    <property type="protein sequence ID" value="CUU08022.1"/>
    <property type="molecule type" value="Genomic_DNA"/>
</dbReference>
<accession>A0A0N7MR45</accession>
<accession>A0A0P1L5U3</accession>
<sequence>MLRKFIFLGLLILLGCSDKPTMIPNSLGKLNLDKYYVGAKAKEMINQLHMSGMVAGDKNEIGFYSHDTLKAVLYISKFKDSKIAEQKLEQMLIKIAHGSTPFFLHNQVNVQNTNIFLLFGMGQSHYVYTKNDKLIWLSVDFQVSLETLHSLLKQIR</sequence>
<accession>A0A0P1MXA5</accession>
<name>A0A0P1MXA5_9BACT</name>
<keyword evidence="4" id="KW-1185">Reference proteome</keyword>
<dbReference type="EMBL" id="CZVI01000001">
    <property type="protein sequence ID" value="CUS76418.1"/>
    <property type="molecule type" value="Genomic_DNA"/>
</dbReference>
<dbReference type="AlphaFoldDB" id="A0A0P1MXA5"/>
<dbReference type="STRING" id="1633631.GCA_001442925_01956"/>
<evidence type="ECO:0000313" key="4">
    <source>
        <dbReference type="Proteomes" id="UP000182200"/>
    </source>
</evidence>
<organism evidence="2 3">
    <name type="scientific">Candidatus Kryptonium thompsonii</name>
    <dbReference type="NCBI Taxonomy" id="1633631"/>
    <lineage>
        <taxon>Bacteria</taxon>
        <taxon>Pseudomonadati</taxon>
        <taxon>Candidatus Kryptoniota</taxon>
        <taxon>Candidatus Kryptonium</taxon>
    </lineage>
</organism>
<dbReference type="Proteomes" id="UP000182011">
    <property type="component" value="Unassembled WGS sequence"/>
</dbReference>
<evidence type="ECO:0000313" key="3">
    <source>
        <dbReference type="Proteomes" id="UP000182011"/>
    </source>
</evidence>
<accession>A0A0S4ND02</accession>
<proteinExistence type="predicted"/>
<accession>A0A0P1MMS8</accession>
<accession>A0A0P1LIF6</accession>
<evidence type="ECO:0000313" key="2">
    <source>
        <dbReference type="EMBL" id="CUU08022.1"/>
    </source>
</evidence>
<protein>
    <recommendedName>
        <fullName evidence="5">Lipoprotein</fullName>
    </recommendedName>
</protein>
<dbReference type="RefSeq" id="WP_047133263.1">
    <property type="nucleotide sequence ID" value="NZ_CZVI01000001.1"/>
</dbReference>
<accession>A0A0P1LQ23</accession>
<accession>A0A0P1NVW4</accession>
<reference evidence="1 4" key="2">
    <citation type="submission" date="2015-11" db="EMBL/GenBank/DDBJ databases">
        <authorList>
            <person name="Varghese N."/>
        </authorList>
    </citation>
    <scope>NUCLEOTIDE SEQUENCE [LARGE SCALE GENOMIC DNA]</scope>
    <source>
        <strain evidence="1 4">JGI-8</strain>
    </source>
</reference>
<reference evidence="2 3" key="1">
    <citation type="submission" date="2015-11" db="EMBL/GenBank/DDBJ databases">
        <authorList>
            <person name="Zhang Y."/>
            <person name="Guo Z."/>
        </authorList>
    </citation>
    <scope>NUCLEOTIDE SEQUENCE [LARGE SCALE GENOMIC DNA]</scope>
    <source>
        <strain evidence="2">JGI-4</strain>
    </source>
</reference>
<evidence type="ECO:0000313" key="1">
    <source>
        <dbReference type="EMBL" id="CUS76418.1"/>
    </source>
</evidence>
<dbReference type="PROSITE" id="PS51257">
    <property type="entry name" value="PROKAR_LIPOPROTEIN"/>
    <property type="match status" value="1"/>
</dbReference>
<accession>A0A0N7MU00</accession>
<evidence type="ECO:0008006" key="5">
    <source>
        <dbReference type="Google" id="ProtNLM"/>
    </source>
</evidence>